<gene>
    <name evidence="2" type="ORF">TRFO_24463</name>
</gene>
<reference evidence="2" key="1">
    <citation type="submission" date="2016-10" db="EMBL/GenBank/DDBJ databases">
        <authorList>
            <person name="Benchimol M."/>
            <person name="Almeida L.G."/>
            <person name="Vasconcelos A.T."/>
            <person name="Perreira-Neves A."/>
            <person name="Rosa I.A."/>
            <person name="Tasca T."/>
            <person name="Bogo M.R."/>
            <person name="de Souza W."/>
        </authorList>
    </citation>
    <scope>NUCLEOTIDE SEQUENCE [LARGE SCALE GENOMIC DNA]</scope>
    <source>
        <strain evidence="2">K</strain>
    </source>
</reference>
<dbReference type="GeneID" id="94838475"/>
<proteinExistence type="predicted"/>
<feature type="transmembrane region" description="Helical" evidence="1">
    <location>
        <begin position="181"/>
        <end position="201"/>
    </location>
</feature>
<feature type="transmembrane region" description="Helical" evidence="1">
    <location>
        <begin position="20"/>
        <end position="41"/>
    </location>
</feature>
<keyword evidence="3" id="KW-1185">Reference proteome</keyword>
<dbReference type="Proteomes" id="UP000179807">
    <property type="component" value="Unassembled WGS sequence"/>
</dbReference>
<keyword evidence="1" id="KW-0812">Transmembrane</keyword>
<feature type="transmembrane region" description="Helical" evidence="1">
    <location>
        <begin position="61"/>
        <end position="81"/>
    </location>
</feature>
<dbReference type="RefSeq" id="XP_068360513.1">
    <property type="nucleotide sequence ID" value="XM_068503771.1"/>
</dbReference>
<evidence type="ECO:0000313" key="3">
    <source>
        <dbReference type="Proteomes" id="UP000179807"/>
    </source>
</evidence>
<keyword evidence="1" id="KW-1133">Transmembrane helix</keyword>
<evidence type="ECO:0000313" key="2">
    <source>
        <dbReference type="EMBL" id="OHT07377.1"/>
    </source>
</evidence>
<comment type="caution">
    <text evidence="2">The sequence shown here is derived from an EMBL/GenBank/DDBJ whole genome shotgun (WGS) entry which is preliminary data.</text>
</comment>
<accession>A0A1J4K7C2</accession>
<feature type="transmembrane region" description="Helical" evidence="1">
    <location>
        <begin position="93"/>
        <end position="111"/>
    </location>
</feature>
<organism evidence="2 3">
    <name type="scientific">Tritrichomonas foetus</name>
    <dbReference type="NCBI Taxonomy" id="1144522"/>
    <lineage>
        <taxon>Eukaryota</taxon>
        <taxon>Metamonada</taxon>
        <taxon>Parabasalia</taxon>
        <taxon>Tritrichomonadida</taxon>
        <taxon>Tritrichomonadidae</taxon>
        <taxon>Tritrichomonas</taxon>
    </lineage>
</organism>
<sequence length="222" mass="26320">MEYLIQNVKNDPYKKKLVRIIGTIGAVGLIGALITHINWYLKIHNFFYLSDGRPGNMQDLVFYAIFFEILSIPVFTLLYFNEPQKHSEEYNDYVHFGTVVVTIIIIGLNIYTSWRYDEQYCEVVLYDFVHSANIWDLNKDIFRNYWNNLTKGMSEEERYACQVAWSKERCQTPSRLISYLMYPQLLFGILGIYLALDTLFLKMNTYQMINESYSFTLDFSQE</sequence>
<protein>
    <submittedName>
        <fullName evidence="2">Uncharacterized protein</fullName>
    </submittedName>
</protein>
<keyword evidence="1" id="KW-0472">Membrane</keyword>
<dbReference type="AlphaFoldDB" id="A0A1J4K7C2"/>
<evidence type="ECO:0000256" key="1">
    <source>
        <dbReference type="SAM" id="Phobius"/>
    </source>
</evidence>
<name>A0A1J4K7C2_9EUKA</name>
<dbReference type="VEuPathDB" id="TrichDB:TRFO_24463"/>
<dbReference type="EMBL" id="MLAK01000699">
    <property type="protein sequence ID" value="OHT07377.1"/>
    <property type="molecule type" value="Genomic_DNA"/>
</dbReference>